<dbReference type="EMBL" id="MU853924">
    <property type="protein sequence ID" value="KAK3935439.1"/>
    <property type="molecule type" value="Genomic_DNA"/>
</dbReference>
<gene>
    <name evidence="4" type="ORF">QBC46DRAFT_51263</name>
</gene>
<organism evidence="4 5">
    <name type="scientific">Diplogelasinospora grovesii</name>
    <dbReference type="NCBI Taxonomy" id="303347"/>
    <lineage>
        <taxon>Eukaryota</taxon>
        <taxon>Fungi</taxon>
        <taxon>Dikarya</taxon>
        <taxon>Ascomycota</taxon>
        <taxon>Pezizomycotina</taxon>
        <taxon>Sordariomycetes</taxon>
        <taxon>Sordariomycetidae</taxon>
        <taxon>Sordariales</taxon>
        <taxon>Diplogelasinosporaceae</taxon>
        <taxon>Diplogelasinospora</taxon>
    </lineage>
</organism>
<name>A0AAN6MY09_9PEZI</name>
<dbReference type="InterPro" id="IPR008972">
    <property type="entry name" value="Cupredoxin"/>
</dbReference>
<accession>A0AAN6MY09</accession>
<keyword evidence="2" id="KW-0472">Membrane</keyword>
<feature type="compositionally biased region" description="Low complexity" evidence="1">
    <location>
        <begin position="162"/>
        <end position="186"/>
    </location>
</feature>
<keyword evidence="2" id="KW-1133">Transmembrane helix</keyword>
<evidence type="ECO:0000313" key="4">
    <source>
        <dbReference type="EMBL" id="KAK3935439.1"/>
    </source>
</evidence>
<keyword evidence="2" id="KW-0812">Transmembrane</keyword>
<comment type="caution">
    <text evidence="4">The sequence shown here is derived from an EMBL/GenBank/DDBJ whole genome shotgun (WGS) entry which is preliminary data.</text>
</comment>
<protein>
    <submittedName>
        <fullName evidence="4">Cupredoxin</fullName>
    </submittedName>
</protein>
<dbReference type="InterPro" id="IPR052953">
    <property type="entry name" value="Ser-rich/MCO-related"/>
</dbReference>
<feature type="signal peptide" evidence="3">
    <location>
        <begin position="1"/>
        <end position="21"/>
    </location>
</feature>
<evidence type="ECO:0000313" key="5">
    <source>
        <dbReference type="Proteomes" id="UP001303473"/>
    </source>
</evidence>
<dbReference type="CDD" id="cd00920">
    <property type="entry name" value="Cupredoxin"/>
    <property type="match status" value="1"/>
</dbReference>
<evidence type="ECO:0000256" key="1">
    <source>
        <dbReference type="SAM" id="MobiDB-lite"/>
    </source>
</evidence>
<keyword evidence="3" id="KW-0732">Signal</keyword>
<dbReference type="AlphaFoldDB" id="A0AAN6MY09"/>
<dbReference type="PANTHER" id="PTHR34883:SF20">
    <property type="entry name" value="PHYTOCYANIN DOMAIN-CONTAINING PROTEIN"/>
    <property type="match status" value="1"/>
</dbReference>
<feature type="chain" id="PRO_5042847623" evidence="3">
    <location>
        <begin position="22"/>
        <end position="214"/>
    </location>
</feature>
<keyword evidence="5" id="KW-1185">Reference proteome</keyword>
<dbReference type="SUPFAM" id="SSF49503">
    <property type="entry name" value="Cupredoxins"/>
    <property type="match status" value="1"/>
</dbReference>
<dbReference type="PANTHER" id="PTHR34883">
    <property type="entry name" value="SERINE-RICH PROTEIN, PUTATIVE-RELATED-RELATED"/>
    <property type="match status" value="1"/>
</dbReference>
<evidence type="ECO:0000256" key="3">
    <source>
        <dbReference type="SAM" id="SignalP"/>
    </source>
</evidence>
<sequence>MSPLTNTIVLAIAGLATQASASTIKVAVGKSGLTFAPDTVTASAGDVLEFHFYAKNHSVVMGDWTDACVPAKTGGFYSGFFPTAANTSNAEVFSVTINDTTPIAFYCSQNTGSHCKNGMVGVVNPSGENTLEAYQAKAKSVSSAESPATVFGGVVSAAPAASSTGTETGASSTASSTSSSSASASTKPNGAASLGVSSVTGMVAIVGAAALFVY</sequence>
<proteinExistence type="predicted"/>
<dbReference type="Proteomes" id="UP001303473">
    <property type="component" value="Unassembled WGS sequence"/>
</dbReference>
<evidence type="ECO:0000256" key="2">
    <source>
        <dbReference type="SAM" id="Phobius"/>
    </source>
</evidence>
<reference evidence="5" key="1">
    <citation type="journal article" date="2023" name="Mol. Phylogenet. Evol.">
        <title>Genome-scale phylogeny and comparative genomics of the fungal order Sordariales.</title>
        <authorList>
            <person name="Hensen N."/>
            <person name="Bonometti L."/>
            <person name="Westerberg I."/>
            <person name="Brannstrom I.O."/>
            <person name="Guillou S."/>
            <person name="Cros-Aarteil S."/>
            <person name="Calhoun S."/>
            <person name="Haridas S."/>
            <person name="Kuo A."/>
            <person name="Mondo S."/>
            <person name="Pangilinan J."/>
            <person name="Riley R."/>
            <person name="LaButti K."/>
            <person name="Andreopoulos B."/>
            <person name="Lipzen A."/>
            <person name="Chen C."/>
            <person name="Yan M."/>
            <person name="Daum C."/>
            <person name="Ng V."/>
            <person name="Clum A."/>
            <person name="Steindorff A."/>
            <person name="Ohm R.A."/>
            <person name="Martin F."/>
            <person name="Silar P."/>
            <person name="Natvig D.O."/>
            <person name="Lalanne C."/>
            <person name="Gautier V."/>
            <person name="Ament-Velasquez S.L."/>
            <person name="Kruys A."/>
            <person name="Hutchinson M.I."/>
            <person name="Powell A.J."/>
            <person name="Barry K."/>
            <person name="Miller A.N."/>
            <person name="Grigoriev I.V."/>
            <person name="Debuchy R."/>
            <person name="Gladieux P."/>
            <person name="Hiltunen Thoren M."/>
            <person name="Johannesson H."/>
        </authorList>
    </citation>
    <scope>NUCLEOTIDE SEQUENCE [LARGE SCALE GENOMIC DNA]</scope>
    <source>
        <strain evidence="5">CBS 340.73</strain>
    </source>
</reference>
<feature type="transmembrane region" description="Helical" evidence="2">
    <location>
        <begin position="191"/>
        <end position="213"/>
    </location>
</feature>
<dbReference type="Gene3D" id="2.60.40.420">
    <property type="entry name" value="Cupredoxins - blue copper proteins"/>
    <property type="match status" value="1"/>
</dbReference>
<feature type="region of interest" description="Disordered" evidence="1">
    <location>
        <begin position="162"/>
        <end position="190"/>
    </location>
</feature>